<dbReference type="RefSeq" id="WP_018346766.1">
    <property type="nucleotide sequence ID" value="NZ_JPXS01000011.1"/>
</dbReference>
<dbReference type="EMBL" id="UGGZ01000001">
    <property type="protein sequence ID" value="STO37902.1"/>
    <property type="molecule type" value="Genomic_DNA"/>
</dbReference>
<dbReference type="AlphaFoldDB" id="A0A0A2XNG4"/>
<evidence type="ECO:0000313" key="7">
    <source>
        <dbReference type="Proteomes" id="UP000254232"/>
    </source>
</evidence>
<dbReference type="GO" id="GO:0008725">
    <property type="term" value="F:DNA-3-methyladenine glycosylase activity"/>
    <property type="evidence" value="ECO:0007669"/>
    <property type="project" value="UniProtKB-EC"/>
</dbReference>
<feature type="binding site" evidence="1">
    <location>
        <position position="162"/>
    </location>
    <ligand>
        <name>Zn(2+)</name>
        <dbReference type="ChEBI" id="CHEBI:29105"/>
    </ligand>
</feature>
<evidence type="ECO:0000256" key="1">
    <source>
        <dbReference type="PIRSR" id="PIRSR605019-1"/>
    </source>
</evidence>
<dbReference type="GeneID" id="77263649"/>
<dbReference type="PATRIC" id="fig|750.21.peg.80"/>
<reference evidence="3 6" key="2">
    <citation type="submission" date="2014-11" db="EMBL/GenBank/DDBJ databases">
        <title>Pan-genome of Gallibacterium spp.</title>
        <authorList>
            <person name="Kudirkiene E."/>
            <person name="Bojesen A.M."/>
        </authorList>
    </citation>
    <scope>NUCLEOTIDE SEQUENCE [LARGE SCALE GENOMIC DNA]</scope>
    <source>
        <strain evidence="3 6">F 279</strain>
    </source>
</reference>
<dbReference type="PANTHER" id="PTHR30037">
    <property type="entry name" value="DNA-3-METHYLADENINE GLYCOSYLASE 1"/>
    <property type="match status" value="1"/>
</dbReference>
<evidence type="ECO:0000313" key="2">
    <source>
        <dbReference type="EMBL" id="KGQ33921.1"/>
    </source>
</evidence>
<dbReference type="GO" id="GO:0046872">
    <property type="term" value="F:metal ion binding"/>
    <property type="evidence" value="ECO:0007669"/>
    <property type="project" value="UniProtKB-KW"/>
</dbReference>
<feature type="binding site" evidence="1">
    <location>
        <position position="166"/>
    </location>
    <ligand>
        <name>Zn(2+)</name>
        <dbReference type="ChEBI" id="CHEBI:29105"/>
    </ligand>
</feature>
<dbReference type="Pfam" id="PF03352">
    <property type="entry name" value="Adenine_glyco"/>
    <property type="match status" value="1"/>
</dbReference>
<sequence length="183" mass="21659">MSYCDYVNQLAEDEDPFNKSYHDHRYGFPIEDDNELFARLVMEINQAGLSWTLILKKEQGFRLAYDQFNIAKVANYNDEDRQRLLNNPDIIRNRLKINAAIYNAKQILQLQQQFGSFKAWLDHHYPQTLPEWVKLFKKQFKFVGGEIVNEFLMSTGYLPNAHDKTCPIYQKILQTNVKWKTSS</sequence>
<dbReference type="PANTHER" id="PTHR30037:SF4">
    <property type="entry name" value="DNA-3-METHYLADENINE GLYCOSYLASE I"/>
    <property type="match status" value="1"/>
</dbReference>
<name>A0A0A2XNG4_9PAST</name>
<dbReference type="GO" id="GO:0006284">
    <property type="term" value="P:base-excision repair"/>
    <property type="evidence" value="ECO:0007669"/>
    <property type="project" value="InterPro"/>
</dbReference>
<organism evidence="2 5">
    <name type="scientific">Gallibacterium anatis</name>
    <dbReference type="NCBI Taxonomy" id="750"/>
    <lineage>
        <taxon>Bacteria</taxon>
        <taxon>Pseudomonadati</taxon>
        <taxon>Pseudomonadota</taxon>
        <taxon>Gammaproteobacteria</taxon>
        <taxon>Pasteurellales</taxon>
        <taxon>Pasteurellaceae</taxon>
        <taxon>Gallibacterium</taxon>
    </lineage>
</organism>
<evidence type="ECO:0000313" key="3">
    <source>
        <dbReference type="EMBL" id="OBX00901.1"/>
    </source>
</evidence>
<keyword evidence="4" id="KW-0326">Glycosidase</keyword>
<reference evidence="2 5" key="1">
    <citation type="submission" date="2014-08" db="EMBL/GenBank/DDBJ databases">
        <title>Chaperone-usher fimbriae in a diverse selection of Gallibacterium genomes.</title>
        <authorList>
            <person name="Kudirkiene E."/>
            <person name="Bager R.J."/>
            <person name="Johnson T.J."/>
            <person name="Bojesen A.M."/>
        </authorList>
    </citation>
    <scope>NUCLEOTIDE SEQUENCE [LARGE SCALE GENOMIC DNA]</scope>
    <source>
        <strain evidence="2 5">20558/3kl.</strain>
    </source>
</reference>
<dbReference type="EMBL" id="JTJO01000006">
    <property type="protein sequence ID" value="OBX00901.1"/>
    <property type="molecule type" value="Genomic_DNA"/>
</dbReference>
<feature type="binding site" evidence="1">
    <location>
        <position position="4"/>
    </location>
    <ligand>
        <name>Zn(2+)</name>
        <dbReference type="ChEBI" id="CHEBI:29105"/>
    </ligand>
</feature>
<gene>
    <name evidence="4" type="primary">tag</name>
    <name evidence="2" type="ORF">JP32_01775</name>
    <name evidence="4" type="ORF">NCTC11413_01023</name>
    <name evidence="3" type="ORF">QV03_01500</name>
</gene>
<protein>
    <submittedName>
        <fullName evidence="2 4">DNA-3-methyladenine glycosylase</fullName>
        <ecNumber evidence="4">3.2.2.20</ecNumber>
    </submittedName>
</protein>
<keyword evidence="4" id="KW-0378">Hydrolase</keyword>
<dbReference type="EMBL" id="JPXS01000011">
    <property type="protein sequence ID" value="KGQ33921.1"/>
    <property type="molecule type" value="Genomic_DNA"/>
</dbReference>
<dbReference type="InterPro" id="IPR005019">
    <property type="entry name" value="Adenine_glyco"/>
</dbReference>
<dbReference type="Proteomes" id="UP000030526">
    <property type="component" value="Unassembled WGS sequence"/>
</dbReference>
<reference evidence="4 7" key="3">
    <citation type="submission" date="2018-06" db="EMBL/GenBank/DDBJ databases">
        <authorList>
            <consortium name="Pathogen Informatics"/>
            <person name="Doyle S."/>
        </authorList>
    </citation>
    <scope>NUCLEOTIDE SEQUENCE [LARGE SCALE GENOMIC DNA]</scope>
    <source>
        <strain evidence="4 7">NCTC11413</strain>
    </source>
</reference>
<evidence type="ECO:0000313" key="5">
    <source>
        <dbReference type="Proteomes" id="UP000030526"/>
    </source>
</evidence>
<feature type="binding site" evidence="1">
    <location>
        <position position="22"/>
    </location>
    <ligand>
        <name>Zn(2+)</name>
        <dbReference type="ChEBI" id="CHEBI:29105"/>
    </ligand>
</feature>
<keyword evidence="1" id="KW-0479">Metal-binding</keyword>
<dbReference type="InterPro" id="IPR011257">
    <property type="entry name" value="DNA_glycosylase"/>
</dbReference>
<dbReference type="SUPFAM" id="SSF48150">
    <property type="entry name" value="DNA-glycosylase"/>
    <property type="match status" value="1"/>
</dbReference>
<proteinExistence type="predicted"/>
<evidence type="ECO:0000313" key="4">
    <source>
        <dbReference type="EMBL" id="STO37902.1"/>
    </source>
</evidence>
<dbReference type="EC" id="3.2.2.20" evidence="4"/>
<dbReference type="InterPro" id="IPR052891">
    <property type="entry name" value="DNA-3mA_glycosylase"/>
</dbReference>
<accession>A0A0A2XNG4</accession>
<keyword evidence="1" id="KW-0862">Zinc</keyword>
<dbReference type="OrthoDB" id="9807664at2"/>
<evidence type="ECO:0000313" key="6">
    <source>
        <dbReference type="Proteomes" id="UP000092643"/>
    </source>
</evidence>
<dbReference type="Gene3D" id="1.10.340.30">
    <property type="entry name" value="Hypothetical protein, domain 2"/>
    <property type="match status" value="1"/>
</dbReference>
<dbReference type="Proteomes" id="UP000254232">
    <property type="component" value="Unassembled WGS sequence"/>
</dbReference>
<dbReference type="Proteomes" id="UP000092643">
    <property type="component" value="Unassembled WGS sequence"/>
</dbReference>